<dbReference type="PANTHER" id="PTHR47959:SF15">
    <property type="entry name" value="RNA HELICASE"/>
    <property type="match status" value="1"/>
</dbReference>
<dbReference type="Pfam" id="PF00271">
    <property type="entry name" value="Helicase_C"/>
    <property type="match status" value="1"/>
</dbReference>
<evidence type="ECO:0000256" key="14">
    <source>
        <dbReference type="SAM" id="MobiDB-lite"/>
    </source>
</evidence>
<feature type="region of interest" description="Disordered" evidence="14">
    <location>
        <begin position="509"/>
        <end position="563"/>
    </location>
</feature>
<dbReference type="InterPro" id="IPR001650">
    <property type="entry name" value="Helicase_C-like"/>
</dbReference>
<dbReference type="PROSITE" id="PS51194">
    <property type="entry name" value="HELICASE_CTER"/>
    <property type="match status" value="1"/>
</dbReference>
<dbReference type="Proteomes" id="UP000750522">
    <property type="component" value="Unassembled WGS sequence"/>
</dbReference>
<evidence type="ECO:0000256" key="9">
    <source>
        <dbReference type="ARBA" id="ARBA00023242"/>
    </source>
</evidence>
<keyword evidence="4 13" id="KW-0547">Nucleotide-binding</keyword>
<name>A0A9P5KXD8_GEOCN</name>
<dbReference type="SUPFAM" id="SSF52540">
    <property type="entry name" value="P-loop containing nucleoside triphosphate hydrolases"/>
    <property type="match status" value="1"/>
</dbReference>
<evidence type="ECO:0000259" key="16">
    <source>
        <dbReference type="PROSITE" id="PS51194"/>
    </source>
</evidence>
<evidence type="ECO:0000259" key="17">
    <source>
        <dbReference type="PROSITE" id="PS51195"/>
    </source>
</evidence>
<reference evidence="18" key="2">
    <citation type="submission" date="2020-01" db="EMBL/GenBank/DDBJ databases">
        <authorList>
            <person name="Perkins V."/>
            <person name="Lessard M.-H."/>
            <person name="Dugat-Bony E."/>
            <person name="Frenette M."/>
            <person name="Labrie S."/>
        </authorList>
    </citation>
    <scope>NUCLEOTIDE SEQUENCE</scope>
    <source>
        <strain evidence="18">LMA-70</strain>
    </source>
</reference>
<evidence type="ECO:0000256" key="10">
    <source>
        <dbReference type="ARBA" id="ARBA00024355"/>
    </source>
</evidence>
<evidence type="ECO:0000256" key="4">
    <source>
        <dbReference type="ARBA" id="ARBA00022741"/>
    </source>
</evidence>
<sequence length="563" mass="63298">MDIFKLLSRGANIQKNGKHQEQLNIFNGKAAVQNVASENKKRSDLDRDIDFFRTEKKSDSKQKQKGKKRHSSHDENEEDENDIEDDAEDLPLVISTPELAAAQRKKLNVNIKGDDLPLPIGSFEDLKTRFDLHKHLLRNLHQQNFNRPTPIQSEAIPLMLMNRDIVACAPTGSGKTLAFSIPIVQSLNEHDPSGIRCLIVTPTKELATQIYNEIVKLSRGRDLRICVLTKSQAAKFHSNIANGNNQRRKYDILISTPLRLLSITKTGAIDLSKVQHIVLDEADKLFEEGFIDQTDSIIEQCTSPKLQKALFSATIPSGVEEIANNIMISPVRVIIGRKEGASTTIDQKLMYTGNEQGKLIAIRQMLSHGELPPPVVIFVQSIQRAKALFHELIYDKVNVDVIHGERTQNQRDQVISRFKNGDIWVLICTDVLSRGIDFRGVNVVLNYDVPQTAQSYVHRIGRTGRAGRQGKSITFFTKEDSVAVKAVVNVMKQSGCDVQDWMLKMGKATSNEKKSLKKKPVERTQISSVPSVVRQKRKNQKEMIEASKKRKLEGSDSEEGDDE</sequence>
<dbReference type="PROSITE" id="PS51192">
    <property type="entry name" value="HELICASE_ATP_BIND_1"/>
    <property type="match status" value="1"/>
</dbReference>
<comment type="catalytic activity">
    <reaction evidence="11">
        <text>ATP + H2O = ADP + phosphate + H(+)</text>
        <dbReference type="Rhea" id="RHEA:13065"/>
        <dbReference type="ChEBI" id="CHEBI:15377"/>
        <dbReference type="ChEBI" id="CHEBI:15378"/>
        <dbReference type="ChEBI" id="CHEBI:30616"/>
        <dbReference type="ChEBI" id="CHEBI:43474"/>
        <dbReference type="ChEBI" id="CHEBI:456216"/>
        <dbReference type="EC" id="3.6.4.13"/>
    </reaction>
</comment>
<dbReference type="SMART" id="SM00490">
    <property type="entry name" value="HELICc"/>
    <property type="match status" value="1"/>
</dbReference>
<evidence type="ECO:0000256" key="11">
    <source>
        <dbReference type="ARBA" id="ARBA00047984"/>
    </source>
</evidence>
<dbReference type="Pfam" id="PF00270">
    <property type="entry name" value="DEAD"/>
    <property type="match status" value="1"/>
</dbReference>
<dbReference type="Gene3D" id="3.40.50.300">
    <property type="entry name" value="P-loop containing nucleotide triphosphate hydrolases"/>
    <property type="match status" value="2"/>
</dbReference>
<keyword evidence="6 13" id="KW-0347">Helicase</keyword>
<evidence type="ECO:0000256" key="13">
    <source>
        <dbReference type="RuleBase" id="RU000492"/>
    </source>
</evidence>
<accession>A0A9P5KXD8</accession>
<evidence type="ECO:0000256" key="5">
    <source>
        <dbReference type="ARBA" id="ARBA00022801"/>
    </source>
</evidence>
<comment type="caution">
    <text evidence="18">The sequence shown here is derived from an EMBL/GenBank/DDBJ whole genome shotgun (WGS) entry which is preliminary data.</text>
</comment>
<keyword evidence="9" id="KW-0539">Nucleus</keyword>
<evidence type="ECO:0000259" key="15">
    <source>
        <dbReference type="PROSITE" id="PS51192"/>
    </source>
</evidence>
<dbReference type="SMART" id="SM00487">
    <property type="entry name" value="DEXDc"/>
    <property type="match status" value="1"/>
</dbReference>
<evidence type="ECO:0000256" key="1">
    <source>
        <dbReference type="ARBA" id="ARBA00004604"/>
    </source>
</evidence>
<comment type="subcellular location">
    <subcellularLocation>
        <location evidence="1">Nucleus</location>
        <location evidence="1">Nucleolus</location>
    </subcellularLocation>
</comment>
<dbReference type="PROSITE" id="PS00039">
    <property type="entry name" value="DEAD_ATP_HELICASE"/>
    <property type="match status" value="1"/>
</dbReference>
<dbReference type="EMBL" id="QQZK01000006">
    <property type="protein sequence ID" value="KAF5104571.1"/>
    <property type="molecule type" value="Genomic_DNA"/>
</dbReference>
<feature type="compositionally biased region" description="Basic and acidic residues" evidence="14">
    <location>
        <begin position="510"/>
        <end position="522"/>
    </location>
</feature>
<dbReference type="AlphaFoldDB" id="A0A9P5KXD8"/>
<keyword evidence="7 13" id="KW-0067">ATP-binding</keyword>
<dbReference type="GO" id="GO:0016787">
    <property type="term" value="F:hydrolase activity"/>
    <property type="evidence" value="ECO:0007669"/>
    <property type="project" value="UniProtKB-KW"/>
</dbReference>
<feature type="region of interest" description="Disordered" evidence="14">
    <location>
        <begin position="35"/>
        <end position="88"/>
    </location>
</feature>
<feature type="compositionally biased region" description="Basic and acidic residues" evidence="14">
    <location>
        <begin position="38"/>
        <end position="62"/>
    </location>
</feature>
<feature type="domain" description="Helicase C-terminal" evidence="16">
    <location>
        <begin position="344"/>
        <end position="506"/>
    </location>
</feature>
<feature type="domain" description="Helicase ATP-binding" evidence="15">
    <location>
        <begin position="156"/>
        <end position="333"/>
    </location>
</feature>
<comment type="similarity">
    <text evidence="10">Belongs to the DEAD box helicase family. DDX52/ROK1 subfamily.</text>
</comment>
<organism evidence="18 19">
    <name type="scientific">Geotrichum candidum</name>
    <name type="common">Oospora lactis</name>
    <name type="synonym">Dipodascus geotrichum</name>
    <dbReference type="NCBI Taxonomy" id="1173061"/>
    <lineage>
        <taxon>Eukaryota</taxon>
        <taxon>Fungi</taxon>
        <taxon>Dikarya</taxon>
        <taxon>Ascomycota</taxon>
        <taxon>Saccharomycotina</taxon>
        <taxon>Dipodascomycetes</taxon>
        <taxon>Dipodascales</taxon>
        <taxon>Dipodascaceae</taxon>
        <taxon>Geotrichum</taxon>
    </lineage>
</organism>
<keyword evidence="3" id="KW-0690">Ribosome biogenesis</keyword>
<feature type="compositionally biased region" description="Acidic residues" evidence="14">
    <location>
        <begin position="75"/>
        <end position="88"/>
    </location>
</feature>
<dbReference type="PANTHER" id="PTHR47959">
    <property type="entry name" value="ATP-DEPENDENT RNA HELICASE RHLE-RELATED"/>
    <property type="match status" value="1"/>
</dbReference>
<dbReference type="InterPro" id="IPR000629">
    <property type="entry name" value="RNA-helicase_DEAD-box_CS"/>
</dbReference>
<dbReference type="InterPro" id="IPR027417">
    <property type="entry name" value="P-loop_NTPase"/>
</dbReference>
<keyword evidence="5 13" id="KW-0378">Hydrolase</keyword>
<proteinExistence type="inferred from homology"/>
<evidence type="ECO:0000256" key="7">
    <source>
        <dbReference type="ARBA" id="ARBA00022840"/>
    </source>
</evidence>
<dbReference type="EC" id="3.6.4.13" evidence="2"/>
<dbReference type="InterPro" id="IPR050079">
    <property type="entry name" value="DEAD_box_RNA_helicase"/>
</dbReference>
<dbReference type="GO" id="GO:0030490">
    <property type="term" value="P:maturation of SSU-rRNA"/>
    <property type="evidence" value="ECO:0007669"/>
    <property type="project" value="InterPro"/>
</dbReference>
<dbReference type="InterPro" id="IPR044764">
    <property type="entry name" value="DDX52/Rok1_DEADc"/>
</dbReference>
<evidence type="ECO:0000256" key="3">
    <source>
        <dbReference type="ARBA" id="ARBA00022517"/>
    </source>
</evidence>
<feature type="domain" description="DEAD-box RNA helicase Q" evidence="17">
    <location>
        <begin position="125"/>
        <end position="153"/>
    </location>
</feature>
<dbReference type="InterPro" id="IPR014014">
    <property type="entry name" value="RNA_helicase_DEAD_Q_motif"/>
</dbReference>
<evidence type="ECO:0000256" key="2">
    <source>
        <dbReference type="ARBA" id="ARBA00012552"/>
    </source>
</evidence>
<evidence type="ECO:0000256" key="12">
    <source>
        <dbReference type="PROSITE-ProRule" id="PRU00552"/>
    </source>
</evidence>
<feature type="short sequence motif" description="Q motif" evidence="12">
    <location>
        <begin position="125"/>
        <end position="153"/>
    </location>
</feature>
<dbReference type="CDD" id="cd17957">
    <property type="entry name" value="DEADc_DDX52"/>
    <property type="match status" value="1"/>
</dbReference>
<dbReference type="InterPro" id="IPR011545">
    <property type="entry name" value="DEAD/DEAH_box_helicase_dom"/>
</dbReference>
<evidence type="ECO:0000256" key="6">
    <source>
        <dbReference type="ARBA" id="ARBA00022806"/>
    </source>
</evidence>
<dbReference type="PROSITE" id="PS51195">
    <property type="entry name" value="Q_MOTIF"/>
    <property type="match status" value="1"/>
</dbReference>
<protein>
    <recommendedName>
        <fullName evidence="2">RNA helicase</fullName>
        <ecNumber evidence="2">3.6.4.13</ecNumber>
    </recommendedName>
</protein>
<evidence type="ECO:0000256" key="8">
    <source>
        <dbReference type="ARBA" id="ARBA00022884"/>
    </source>
</evidence>
<dbReference type="GO" id="GO:0005524">
    <property type="term" value="F:ATP binding"/>
    <property type="evidence" value="ECO:0007669"/>
    <property type="project" value="UniProtKB-KW"/>
</dbReference>
<reference evidence="18" key="1">
    <citation type="journal article" date="2020" name="Front. Microbiol.">
        <title>Phenotypic and Genetic Characterization of the Cheese Ripening Yeast Geotrichum candidum.</title>
        <authorList>
            <person name="Perkins V."/>
            <person name="Vignola S."/>
            <person name="Lessard M.H."/>
            <person name="Plante P.L."/>
            <person name="Corbeil J."/>
            <person name="Dugat-Bony E."/>
            <person name="Frenette M."/>
            <person name="Labrie S."/>
        </authorList>
    </citation>
    <scope>NUCLEOTIDE SEQUENCE</scope>
    <source>
        <strain evidence="18">LMA-70</strain>
    </source>
</reference>
<evidence type="ECO:0000313" key="19">
    <source>
        <dbReference type="Proteomes" id="UP000750522"/>
    </source>
</evidence>
<dbReference type="FunFam" id="3.40.50.300:FF:000759">
    <property type="entry name" value="probable ATP-dependent RNA helicase DDX52"/>
    <property type="match status" value="1"/>
</dbReference>
<dbReference type="GO" id="GO:0003723">
    <property type="term" value="F:RNA binding"/>
    <property type="evidence" value="ECO:0007669"/>
    <property type="project" value="UniProtKB-KW"/>
</dbReference>
<dbReference type="GO" id="GO:0005829">
    <property type="term" value="C:cytosol"/>
    <property type="evidence" value="ECO:0007669"/>
    <property type="project" value="TreeGrafter"/>
</dbReference>
<dbReference type="GO" id="GO:0005730">
    <property type="term" value="C:nucleolus"/>
    <property type="evidence" value="ECO:0007669"/>
    <property type="project" value="UniProtKB-SubCell"/>
</dbReference>
<dbReference type="InterPro" id="IPR014001">
    <property type="entry name" value="Helicase_ATP-bd"/>
</dbReference>
<dbReference type="CDD" id="cd18787">
    <property type="entry name" value="SF2_C_DEAD"/>
    <property type="match status" value="1"/>
</dbReference>
<keyword evidence="8" id="KW-0694">RNA-binding</keyword>
<gene>
    <name evidence="18" type="ORF">DV451_000484</name>
</gene>
<evidence type="ECO:0000313" key="18">
    <source>
        <dbReference type="EMBL" id="KAF5104571.1"/>
    </source>
</evidence>
<dbReference type="GO" id="GO:0003724">
    <property type="term" value="F:RNA helicase activity"/>
    <property type="evidence" value="ECO:0007669"/>
    <property type="project" value="UniProtKB-EC"/>
</dbReference>